<protein>
    <submittedName>
        <fullName evidence="3">CI-like repressor</fullName>
    </submittedName>
</protein>
<dbReference type="Gene3D" id="1.10.260.40">
    <property type="entry name" value="lambda repressor-like DNA-binding domains"/>
    <property type="match status" value="1"/>
</dbReference>
<evidence type="ECO:0000313" key="4">
    <source>
        <dbReference type="Proteomes" id="UP000224518"/>
    </source>
</evidence>
<dbReference type="Pfam" id="PF01381">
    <property type="entry name" value="HTH_3"/>
    <property type="match status" value="1"/>
</dbReference>
<dbReference type="GO" id="GO:0003677">
    <property type="term" value="F:DNA binding"/>
    <property type="evidence" value="ECO:0007669"/>
    <property type="project" value="UniProtKB-KW"/>
</dbReference>
<dbReference type="PANTHER" id="PTHR46797:SF1">
    <property type="entry name" value="METHYLPHOSPHONATE SYNTHASE"/>
    <property type="match status" value="1"/>
</dbReference>
<dbReference type="Proteomes" id="UP000224518">
    <property type="component" value="Segment"/>
</dbReference>
<dbReference type="PANTHER" id="PTHR46797">
    <property type="entry name" value="HTH-TYPE TRANSCRIPTIONAL REGULATOR"/>
    <property type="match status" value="1"/>
</dbReference>
<keyword evidence="4" id="KW-1185">Reference proteome</keyword>
<proteinExistence type="predicted"/>
<dbReference type="GeneID" id="77923769"/>
<dbReference type="PROSITE" id="PS50943">
    <property type="entry name" value="HTH_CROC1"/>
    <property type="match status" value="1"/>
</dbReference>
<dbReference type="SMART" id="SM00530">
    <property type="entry name" value="HTH_XRE"/>
    <property type="match status" value="1"/>
</dbReference>
<dbReference type="EMBL" id="KY653126">
    <property type="protein sequence ID" value="ARM68339.1"/>
    <property type="molecule type" value="Genomic_DNA"/>
</dbReference>
<name>A0A1W6JQ26_9CAUD</name>
<sequence>MRNSEQIGKYIKQIRQQRQMSVTDLAKKVDINKSTLSRYENGTRKIPMEDIADFANVLGVTPESILFEQKENNKKSNSFETIAAHLDGDLTEEEWQEVIEYAEFIKSKRKE</sequence>
<feature type="domain" description="HTH cro/C1-type" evidence="2">
    <location>
        <begin position="11"/>
        <end position="65"/>
    </location>
</feature>
<dbReference type="GO" id="GO:0003700">
    <property type="term" value="F:DNA-binding transcription factor activity"/>
    <property type="evidence" value="ECO:0007669"/>
    <property type="project" value="TreeGrafter"/>
</dbReference>
<dbReference type="KEGG" id="vg:77923769"/>
<evidence type="ECO:0000259" key="2">
    <source>
        <dbReference type="PROSITE" id="PS50943"/>
    </source>
</evidence>
<dbReference type="CDD" id="cd00093">
    <property type="entry name" value="HTH_XRE"/>
    <property type="match status" value="1"/>
</dbReference>
<dbReference type="InterPro" id="IPR010982">
    <property type="entry name" value="Lambda_DNA-bd_dom_sf"/>
</dbReference>
<dbReference type="InterPro" id="IPR050807">
    <property type="entry name" value="TransReg_Diox_bact_type"/>
</dbReference>
<dbReference type="RefSeq" id="YP_010648331.1">
    <property type="nucleotide sequence ID" value="NC_070727.1"/>
</dbReference>
<organism evidence="3 4">
    <name type="scientific">Staphylococcus virus IME1354_01</name>
    <dbReference type="NCBI Taxonomy" id="3070820"/>
    <lineage>
        <taxon>Viruses</taxon>
        <taxon>Duplodnaviria</taxon>
        <taxon>Heunggongvirae</taxon>
        <taxon>Uroviricota</taxon>
        <taxon>Caudoviricetes</taxon>
        <taxon>Zhangqianvirus</taxon>
        <taxon>Zhangqianvirus IME1354</taxon>
    </lineage>
</organism>
<evidence type="ECO:0000256" key="1">
    <source>
        <dbReference type="ARBA" id="ARBA00023125"/>
    </source>
</evidence>
<reference evidence="3 4" key="1">
    <citation type="submission" date="2017-02" db="EMBL/GenBank/DDBJ databases">
        <title>Analysis of active prophages from bacterial high-throughput sequencing data.</title>
        <authorList>
            <person name="Sun Q."/>
            <person name="Zhang X."/>
            <person name="Xing S."/>
            <person name="Tong Y.-G."/>
        </authorList>
    </citation>
    <scope>NUCLEOTIDE SEQUENCE [LARGE SCALE GENOMIC DNA]</scope>
</reference>
<accession>A0A1W6JQ26</accession>
<keyword evidence="1" id="KW-0238">DNA-binding</keyword>
<dbReference type="InterPro" id="IPR001387">
    <property type="entry name" value="Cro/C1-type_HTH"/>
</dbReference>
<dbReference type="SUPFAM" id="SSF47413">
    <property type="entry name" value="lambda repressor-like DNA-binding domains"/>
    <property type="match status" value="1"/>
</dbReference>
<evidence type="ECO:0000313" key="3">
    <source>
        <dbReference type="EMBL" id="ARM68339.1"/>
    </source>
</evidence>